<keyword evidence="1" id="KW-0472">Membrane</keyword>
<organism evidence="2 3">
    <name type="scientific">Cytobacillus firmus</name>
    <name type="common">Bacillus firmus</name>
    <dbReference type="NCBI Taxonomy" id="1399"/>
    <lineage>
        <taxon>Bacteria</taxon>
        <taxon>Bacillati</taxon>
        <taxon>Bacillota</taxon>
        <taxon>Bacilli</taxon>
        <taxon>Bacillales</taxon>
        <taxon>Bacillaceae</taxon>
        <taxon>Cytobacillus</taxon>
    </lineage>
</organism>
<gene>
    <name evidence="2" type="ORF">KIS1582_3960</name>
</gene>
<sequence>MLYGCLRNNGFEAGAVLYILLIAVIGFMIYIHFRIFKSGRGVSSSSFTPIDDLDYGLIRKDSREPHKIVARNQALYEDRREN</sequence>
<dbReference type="EMBL" id="VDEM01000063">
    <property type="protein sequence ID" value="KAF0822245.1"/>
    <property type="molecule type" value="Genomic_DNA"/>
</dbReference>
<keyword evidence="1" id="KW-0812">Transmembrane</keyword>
<name>A0A800N8U6_CYTFI</name>
<keyword evidence="1" id="KW-1133">Transmembrane helix</keyword>
<evidence type="ECO:0000313" key="2">
    <source>
        <dbReference type="EMBL" id="KAF0822245.1"/>
    </source>
</evidence>
<protein>
    <submittedName>
        <fullName evidence="2">Uncharacterized protein</fullName>
    </submittedName>
</protein>
<reference evidence="2 3" key="1">
    <citation type="journal article" date="2020" name="G3 (Bethesda)">
        <title>Whole Genome Sequencing and Comparative Genomics of Two Nematicidal Bacillus Strains Reveals a Wide Range of Possible Virulence Factors.</title>
        <authorList>
            <person name="Susic N."/>
            <person name="Janezic S."/>
            <person name="Rupnik M."/>
            <person name="Geric Stare B."/>
        </authorList>
    </citation>
    <scope>NUCLEOTIDE SEQUENCE [LARGE SCALE GENOMIC DNA]</scope>
    <source>
        <strain evidence="2 3">I-1582</strain>
    </source>
</reference>
<comment type="caution">
    <text evidence="2">The sequence shown here is derived from an EMBL/GenBank/DDBJ whole genome shotgun (WGS) entry which is preliminary data.</text>
</comment>
<proteinExistence type="predicted"/>
<dbReference type="AlphaFoldDB" id="A0A800N8U6"/>
<accession>A0A800N8U6</accession>
<dbReference type="Proteomes" id="UP000465778">
    <property type="component" value="Unassembled WGS sequence"/>
</dbReference>
<evidence type="ECO:0000313" key="3">
    <source>
        <dbReference type="Proteomes" id="UP000465778"/>
    </source>
</evidence>
<dbReference type="RefSeq" id="WP_159346273.1">
    <property type="nucleotide sequence ID" value="NZ_JAQZDS010000002.1"/>
</dbReference>
<evidence type="ECO:0000256" key="1">
    <source>
        <dbReference type="SAM" id="Phobius"/>
    </source>
</evidence>
<feature type="transmembrane region" description="Helical" evidence="1">
    <location>
        <begin position="15"/>
        <end position="33"/>
    </location>
</feature>